<reference evidence="8 9" key="1">
    <citation type="journal article" date="2023" name="Commun. Biol.">
        <title>Genome analysis of Parmales, the sister group of diatoms, reveals the evolutionary specialization of diatoms from phago-mixotrophs to photoautotrophs.</title>
        <authorList>
            <person name="Ban H."/>
            <person name="Sato S."/>
            <person name="Yoshikawa S."/>
            <person name="Yamada K."/>
            <person name="Nakamura Y."/>
            <person name="Ichinomiya M."/>
            <person name="Sato N."/>
            <person name="Blanc-Mathieu R."/>
            <person name="Endo H."/>
            <person name="Kuwata A."/>
            <person name="Ogata H."/>
        </authorList>
    </citation>
    <scope>NUCLEOTIDE SEQUENCE [LARGE SCALE GENOMIC DNA]</scope>
</reference>
<dbReference type="InterPro" id="IPR038350">
    <property type="entry name" value="Orai_sf"/>
</dbReference>
<keyword evidence="5 7" id="KW-0472">Membrane</keyword>
<comment type="caution">
    <text evidence="8">The sequence shown here is derived from an EMBL/GenBank/DDBJ whole genome shotgun (WGS) entry which is preliminary data.</text>
</comment>
<protein>
    <recommendedName>
        <fullName evidence="10">PGG domain-containing protein</fullName>
    </recommendedName>
</protein>
<evidence type="ECO:0000256" key="5">
    <source>
        <dbReference type="ARBA" id="ARBA00023136"/>
    </source>
</evidence>
<evidence type="ECO:0000313" key="8">
    <source>
        <dbReference type="EMBL" id="GMI40386.1"/>
    </source>
</evidence>
<dbReference type="InterPro" id="IPR012446">
    <property type="entry name" value="CRAC_channel"/>
</dbReference>
<proteinExistence type="inferred from homology"/>
<evidence type="ECO:0000256" key="2">
    <source>
        <dbReference type="ARBA" id="ARBA00008062"/>
    </source>
</evidence>
<feature type="transmembrane region" description="Helical" evidence="7">
    <location>
        <begin position="154"/>
        <end position="173"/>
    </location>
</feature>
<gene>
    <name evidence="8" type="ORF">TeGR_g562</name>
</gene>
<dbReference type="Gene3D" id="1.20.140.140">
    <property type="entry name" value="Calcium release-activated calcium channel protein Orai"/>
    <property type="match status" value="1"/>
</dbReference>
<feature type="transmembrane region" description="Helical" evidence="7">
    <location>
        <begin position="31"/>
        <end position="54"/>
    </location>
</feature>
<evidence type="ECO:0000256" key="7">
    <source>
        <dbReference type="SAM" id="Phobius"/>
    </source>
</evidence>
<feature type="transmembrane region" description="Helical" evidence="7">
    <location>
        <begin position="74"/>
        <end position="106"/>
    </location>
</feature>
<feature type="compositionally biased region" description="Gly residues" evidence="6">
    <location>
        <begin position="198"/>
        <end position="209"/>
    </location>
</feature>
<keyword evidence="9" id="KW-1185">Reference proteome</keyword>
<feature type="transmembrane region" description="Helical" evidence="7">
    <location>
        <begin position="126"/>
        <end position="148"/>
    </location>
</feature>
<dbReference type="EMBL" id="BRYB01000931">
    <property type="protein sequence ID" value="GMI40386.1"/>
    <property type="molecule type" value="Genomic_DNA"/>
</dbReference>
<evidence type="ECO:0000256" key="3">
    <source>
        <dbReference type="ARBA" id="ARBA00022692"/>
    </source>
</evidence>
<organism evidence="8 9">
    <name type="scientific">Tetraparma gracilis</name>
    <dbReference type="NCBI Taxonomy" id="2962635"/>
    <lineage>
        <taxon>Eukaryota</taxon>
        <taxon>Sar</taxon>
        <taxon>Stramenopiles</taxon>
        <taxon>Ochrophyta</taxon>
        <taxon>Bolidophyceae</taxon>
        <taxon>Parmales</taxon>
        <taxon>Triparmaceae</taxon>
        <taxon>Tetraparma</taxon>
    </lineage>
</organism>
<dbReference type="Pfam" id="PF07856">
    <property type="entry name" value="Orai-1"/>
    <property type="match status" value="1"/>
</dbReference>
<evidence type="ECO:0000256" key="4">
    <source>
        <dbReference type="ARBA" id="ARBA00022989"/>
    </source>
</evidence>
<name>A0ABQ6N4M3_9STRA</name>
<keyword evidence="3 7" id="KW-0812">Transmembrane</keyword>
<comment type="similarity">
    <text evidence="2">Belongs to the Orai family.</text>
</comment>
<keyword evidence="4 7" id="KW-1133">Transmembrane helix</keyword>
<evidence type="ECO:0000313" key="9">
    <source>
        <dbReference type="Proteomes" id="UP001165060"/>
    </source>
</evidence>
<evidence type="ECO:0000256" key="1">
    <source>
        <dbReference type="ARBA" id="ARBA00004141"/>
    </source>
</evidence>
<sequence length="223" mass="24159">MLSLQNLDLDTHVKLKKNEILEKELQFYTSALNTMSTSAAVLAGFAFSGLAMSLEYTEDVDSNANGRDRGLFRTLFTISSTICVALNLITLCAATFAALFSVRLALRGDGEAVEKSVKSVRGEYKFVLFLFCSGIFAFLMSISLMGWYKFHDEEAVAMTFIGVLGMAFVGYLMKRSAAKFYLSKSSRYLSTKSLVKQGAGGKGQGGAGGQPVQQDVSPEDGIP</sequence>
<feature type="region of interest" description="Disordered" evidence="6">
    <location>
        <begin position="196"/>
        <end position="223"/>
    </location>
</feature>
<dbReference type="Proteomes" id="UP001165060">
    <property type="component" value="Unassembled WGS sequence"/>
</dbReference>
<comment type="subcellular location">
    <subcellularLocation>
        <location evidence="1">Membrane</location>
        <topology evidence="1">Multi-pass membrane protein</topology>
    </subcellularLocation>
</comment>
<evidence type="ECO:0000256" key="6">
    <source>
        <dbReference type="SAM" id="MobiDB-lite"/>
    </source>
</evidence>
<accession>A0ABQ6N4M3</accession>
<evidence type="ECO:0008006" key="10">
    <source>
        <dbReference type="Google" id="ProtNLM"/>
    </source>
</evidence>